<gene>
    <name evidence="2" type="ORF">Pla52n_17090</name>
</gene>
<organism evidence="2 3">
    <name type="scientific">Stieleria varia</name>
    <dbReference type="NCBI Taxonomy" id="2528005"/>
    <lineage>
        <taxon>Bacteria</taxon>
        <taxon>Pseudomonadati</taxon>
        <taxon>Planctomycetota</taxon>
        <taxon>Planctomycetia</taxon>
        <taxon>Pirellulales</taxon>
        <taxon>Pirellulaceae</taxon>
        <taxon>Stieleria</taxon>
    </lineage>
</organism>
<proteinExistence type="predicted"/>
<keyword evidence="1" id="KW-0732">Signal</keyword>
<dbReference type="EMBL" id="SJPN01000002">
    <property type="protein sequence ID" value="TWU05993.1"/>
    <property type="molecule type" value="Genomic_DNA"/>
</dbReference>
<dbReference type="InterPro" id="IPR023296">
    <property type="entry name" value="Glyco_hydro_beta-prop_sf"/>
</dbReference>
<dbReference type="Proteomes" id="UP000320176">
    <property type="component" value="Unassembled WGS sequence"/>
</dbReference>
<sequence length="345" mass="38135" precursor="true">MRIIVSTFFTSLLILTAATLVSAEDKAQIVSSTVISNQPPRVCGTDLVRFNNHWYLAYDDSVDQGSMNSAIRVVRSADGVEWKSETVLKSQTPNRGLYRPRFTVLSDDQLMVTTTGVVPNPNAETPVPEYGGTINTMAWFTGNGRSWGETDQIGKNDFPFSRVVRHGESAFSYASGCICGNAQTIHIFSSTNRHHFESLYEETFQGFFPDEAALLFDGDQGYCLMSRTDGNFVDDGVLGGYFGISKAPFTEWKWQEIDARIKYPNLLQLPDKRIIASVGIVDQKNRISLCELDPATGNLTELLEIPSGGNLMPIGLASDRGDVWVSYQADHEGTLSVYLAQVKLD</sequence>
<evidence type="ECO:0000256" key="1">
    <source>
        <dbReference type="SAM" id="SignalP"/>
    </source>
</evidence>
<accession>A0A5C6B1C9</accession>
<feature type="chain" id="PRO_5022662813" description="Sialidase domain-containing protein" evidence="1">
    <location>
        <begin position="24"/>
        <end position="345"/>
    </location>
</feature>
<dbReference type="OrthoDB" id="20875at2"/>
<feature type="signal peptide" evidence="1">
    <location>
        <begin position="1"/>
        <end position="23"/>
    </location>
</feature>
<dbReference type="SUPFAM" id="SSF75005">
    <property type="entry name" value="Arabinanase/levansucrase/invertase"/>
    <property type="match status" value="1"/>
</dbReference>
<dbReference type="RefSeq" id="WP_146519153.1">
    <property type="nucleotide sequence ID" value="NZ_CP151726.1"/>
</dbReference>
<protein>
    <recommendedName>
        <fullName evidence="4">Sialidase domain-containing protein</fullName>
    </recommendedName>
</protein>
<reference evidence="2 3" key="1">
    <citation type="submission" date="2019-02" db="EMBL/GenBank/DDBJ databases">
        <title>Deep-cultivation of Planctomycetes and their phenomic and genomic characterization uncovers novel biology.</title>
        <authorList>
            <person name="Wiegand S."/>
            <person name="Jogler M."/>
            <person name="Boedeker C."/>
            <person name="Pinto D."/>
            <person name="Vollmers J."/>
            <person name="Rivas-Marin E."/>
            <person name="Kohn T."/>
            <person name="Peeters S.H."/>
            <person name="Heuer A."/>
            <person name="Rast P."/>
            <person name="Oberbeckmann S."/>
            <person name="Bunk B."/>
            <person name="Jeske O."/>
            <person name="Meyerdierks A."/>
            <person name="Storesund J.E."/>
            <person name="Kallscheuer N."/>
            <person name="Luecker S."/>
            <person name="Lage O.M."/>
            <person name="Pohl T."/>
            <person name="Merkel B.J."/>
            <person name="Hornburger P."/>
            <person name="Mueller R.-W."/>
            <person name="Bruemmer F."/>
            <person name="Labrenz M."/>
            <person name="Spormann A.M."/>
            <person name="Op Den Camp H."/>
            <person name="Overmann J."/>
            <person name="Amann R."/>
            <person name="Jetten M.S.M."/>
            <person name="Mascher T."/>
            <person name="Medema M.H."/>
            <person name="Devos D.P."/>
            <person name="Kaster A.-K."/>
            <person name="Ovreas L."/>
            <person name="Rohde M."/>
            <person name="Galperin M.Y."/>
            <person name="Jogler C."/>
        </authorList>
    </citation>
    <scope>NUCLEOTIDE SEQUENCE [LARGE SCALE GENOMIC DNA]</scope>
    <source>
        <strain evidence="2 3">Pla52n</strain>
    </source>
</reference>
<evidence type="ECO:0000313" key="2">
    <source>
        <dbReference type="EMBL" id="TWU05993.1"/>
    </source>
</evidence>
<keyword evidence="3" id="KW-1185">Reference proteome</keyword>
<evidence type="ECO:0000313" key="3">
    <source>
        <dbReference type="Proteomes" id="UP000320176"/>
    </source>
</evidence>
<dbReference type="Gene3D" id="2.120.10.10">
    <property type="match status" value="1"/>
</dbReference>
<name>A0A5C6B1C9_9BACT</name>
<comment type="caution">
    <text evidence="2">The sequence shown here is derived from an EMBL/GenBank/DDBJ whole genome shotgun (WGS) entry which is preliminary data.</text>
</comment>
<evidence type="ECO:0008006" key="4">
    <source>
        <dbReference type="Google" id="ProtNLM"/>
    </source>
</evidence>
<dbReference type="AlphaFoldDB" id="A0A5C6B1C9"/>